<dbReference type="AlphaFoldDB" id="A0A5P8WDV8"/>
<name>A0A5P8WDV8_9NOSO</name>
<dbReference type="KEGG" id="nsh:GXM_08511"/>
<feature type="transmembrane region" description="Helical" evidence="1">
    <location>
        <begin position="31"/>
        <end position="49"/>
    </location>
</feature>
<gene>
    <name evidence="2" type="ORF">GXM_08511</name>
</gene>
<dbReference type="EMBL" id="CP045227">
    <property type="protein sequence ID" value="QFS51017.1"/>
    <property type="molecule type" value="Genomic_DNA"/>
</dbReference>
<accession>A0A5P8WDV8</accession>
<proteinExistence type="predicted"/>
<evidence type="ECO:0000256" key="1">
    <source>
        <dbReference type="SAM" id="Phobius"/>
    </source>
</evidence>
<keyword evidence="1" id="KW-0812">Transmembrane</keyword>
<keyword evidence="1" id="KW-1133">Transmembrane helix</keyword>
<dbReference type="Proteomes" id="UP000326678">
    <property type="component" value="Chromosome Gxm2"/>
</dbReference>
<dbReference type="RefSeq" id="WP_152591731.1">
    <property type="nucleotide sequence ID" value="NZ_CP045227.1"/>
</dbReference>
<organism evidence="2 3">
    <name type="scientific">Nostoc sphaeroides CCNUC1</name>
    <dbReference type="NCBI Taxonomy" id="2653204"/>
    <lineage>
        <taxon>Bacteria</taxon>
        <taxon>Bacillati</taxon>
        <taxon>Cyanobacteriota</taxon>
        <taxon>Cyanophyceae</taxon>
        <taxon>Nostocales</taxon>
        <taxon>Nostocaceae</taxon>
        <taxon>Nostoc</taxon>
    </lineage>
</organism>
<reference evidence="2 3" key="1">
    <citation type="submission" date="2019-10" db="EMBL/GenBank/DDBJ databases">
        <title>Genomic and transcriptomic insights into the perfect genentic adaptation of a filamentous nitrogen-fixing cyanobacterium to rice fields.</title>
        <authorList>
            <person name="Chen Z."/>
        </authorList>
    </citation>
    <scope>NUCLEOTIDE SEQUENCE [LARGE SCALE GENOMIC DNA]</scope>
    <source>
        <strain evidence="2">CCNUC1</strain>
    </source>
</reference>
<evidence type="ECO:0000313" key="3">
    <source>
        <dbReference type="Proteomes" id="UP000326678"/>
    </source>
</evidence>
<keyword evidence="3" id="KW-1185">Reference proteome</keyword>
<keyword evidence="1" id="KW-0472">Membrane</keyword>
<sequence>MKLFLRILALLFFITAIVTVIFYIQGKVDNVTLAGTCVAFFGIFLNEAAKLADKEKQVSKFFLEESLSGFNHTVELLRDRNNNRLKWISAARILQQSLYLSKKITEEEHKSILQIETDRYRHQLWEILNPNDKHITAAFFYGVRDTSLDICEAAKESSIPKVGELQSRFSSIHNLSEESLFVIWNFMKFPEDYADPLSQKFSKGQTEELRLHHRPLYDYLEHKRNYQSINGKLFNLSNQIGID</sequence>
<feature type="transmembrane region" description="Helical" evidence="1">
    <location>
        <begin position="7"/>
        <end position="25"/>
    </location>
</feature>
<evidence type="ECO:0000313" key="2">
    <source>
        <dbReference type="EMBL" id="QFS51017.1"/>
    </source>
</evidence>
<protein>
    <submittedName>
        <fullName evidence="2">Uncharacterized protein</fullName>
    </submittedName>
</protein>